<gene>
    <name evidence="3" type="ORF">MYCGRDRAFT_109321</name>
</gene>
<feature type="coiled-coil region" evidence="1">
    <location>
        <begin position="126"/>
        <end position="153"/>
    </location>
</feature>
<dbReference type="eggNOG" id="ENOG502T7WF">
    <property type="taxonomic scope" value="Eukaryota"/>
</dbReference>
<name>F9XAG8_ZYMTI</name>
<feature type="compositionally biased region" description="Basic and acidic residues" evidence="2">
    <location>
        <begin position="171"/>
        <end position="184"/>
    </location>
</feature>
<protein>
    <submittedName>
        <fullName evidence="3">Uncharacterized protein</fullName>
    </submittedName>
</protein>
<dbReference type="InParanoid" id="F9XAG8"/>
<dbReference type="KEGG" id="ztr:MYCGRDRAFT_109321"/>
<evidence type="ECO:0000256" key="2">
    <source>
        <dbReference type="SAM" id="MobiDB-lite"/>
    </source>
</evidence>
<evidence type="ECO:0000256" key="1">
    <source>
        <dbReference type="SAM" id="Coils"/>
    </source>
</evidence>
<reference evidence="3 4" key="1">
    <citation type="journal article" date="2011" name="PLoS Genet.">
        <title>Finished genome of the fungal wheat pathogen Mycosphaerella graminicola reveals dispensome structure, chromosome plasticity, and stealth pathogenesis.</title>
        <authorList>
            <person name="Goodwin S.B."/>
            <person name="Ben M'barek S."/>
            <person name="Dhillon B."/>
            <person name="Wittenberg A.H.J."/>
            <person name="Crane C.F."/>
            <person name="Hane J.K."/>
            <person name="Foster A.J."/>
            <person name="Van der Lee T.A.J."/>
            <person name="Grimwood J."/>
            <person name="Aerts A."/>
            <person name="Antoniw J."/>
            <person name="Bailey A."/>
            <person name="Bluhm B."/>
            <person name="Bowler J."/>
            <person name="Bristow J."/>
            <person name="van der Burgt A."/>
            <person name="Canto-Canche B."/>
            <person name="Churchill A.C.L."/>
            <person name="Conde-Ferraez L."/>
            <person name="Cools H.J."/>
            <person name="Coutinho P.M."/>
            <person name="Csukai M."/>
            <person name="Dehal P."/>
            <person name="De Wit P."/>
            <person name="Donzelli B."/>
            <person name="van de Geest H.C."/>
            <person name="van Ham R.C.H.J."/>
            <person name="Hammond-Kosack K.E."/>
            <person name="Henrissat B."/>
            <person name="Kilian A."/>
            <person name="Kobayashi A.K."/>
            <person name="Koopmann E."/>
            <person name="Kourmpetis Y."/>
            <person name="Kuzniar A."/>
            <person name="Lindquist E."/>
            <person name="Lombard V."/>
            <person name="Maliepaard C."/>
            <person name="Martins N."/>
            <person name="Mehrabi R."/>
            <person name="Nap J.P.H."/>
            <person name="Ponomarenko A."/>
            <person name="Rudd J.J."/>
            <person name="Salamov A."/>
            <person name="Schmutz J."/>
            <person name="Schouten H.J."/>
            <person name="Shapiro H."/>
            <person name="Stergiopoulos I."/>
            <person name="Torriani S.F.F."/>
            <person name="Tu H."/>
            <person name="de Vries R.P."/>
            <person name="Waalwijk C."/>
            <person name="Ware S.B."/>
            <person name="Wiebenga A."/>
            <person name="Zwiers L.-H."/>
            <person name="Oliver R.P."/>
            <person name="Grigoriev I.V."/>
            <person name="Kema G.H.J."/>
        </authorList>
    </citation>
    <scope>NUCLEOTIDE SEQUENCE [LARGE SCALE GENOMIC DNA]</scope>
    <source>
        <strain evidence="4">CBS 115943 / IPO323</strain>
    </source>
</reference>
<dbReference type="Proteomes" id="UP000008062">
    <property type="component" value="Chromosome 5"/>
</dbReference>
<proteinExistence type="predicted"/>
<keyword evidence="1" id="KW-0175">Coiled coil</keyword>
<feature type="region of interest" description="Disordered" evidence="2">
    <location>
        <begin position="158"/>
        <end position="184"/>
    </location>
</feature>
<organism evidence="3 4">
    <name type="scientific">Zymoseptoria tritici (strain CBS 115943 / IPO323)</name>
    <name type="common">Speckled leaf blotch fungus</name>
    <name type="synonym">Septoria tritici</name>
    <dbReference type="NCBI Taxonomy" id="336722"/>
    <lineage>
        <taxon>Eukaryota</taxon>
        <taxon>Fungi</taxon>
        <taxon>Dikarya</taxon>
        <taxon>Ascomycota</taxon>
        <taxon>Pezizomycotina</taxon>
        <taxon>Dothideomycetes</taxon>
        <taxon>Dothideomycetidae</taxon>
        <taxon>Mycosphaerellales</taxon>
        <taxon>Mycosphaerellaceae</taxon>
        <taxon>Zymoseptoria</taxon>
    </lineage>
</organism>
<keyword evidence="4" id="KW-1185">Reference proteome</keyword>
<sequence length="301" mass="33721">MSRSATSKLPPLAYHILSPHPGPINCTTFPATKFIADDPAHPLYLKTQRRLALFDRNAFHFRVHCPFDISKKAVIRNTVKKTFEKAFVRELERGGWAPDGKVLKGKDARKDGLSGACLVNIVKDSKRVLQASREDVRREMARLVDEIAERRVQWQPRPVAESWTSTGQRQGEQRGGRTRLGQEESAKMPELNVMVNQWSFTARPHVVAWNGGRTPDELTTSAYAPSQSQIGASCESPIVALFRPAVRSWAMCYVCGGASCTWRIVADAVFLELNWKQHVHDVTPDSLEAQEDRLDAFAVTA</sequence>
<accession>F9XAG8</accession>
<evidence type="ECO:0000313" key="4">
    <source>
        <dbReference type="Proteomes" id="UP000008062"/>
    </source>
</evidence>
<dbReference type="RefSeq" id="XP_003852789.1">
    <property type="nucleotide sequence ID" value="XM_003852741.1"/>
</dbReference>
<dbReference type="OrthoDB" id="5238363at2759"/>
<dbReference type="AlphaFoldDB" id="F9XAG8"/>
<dbReference type="GeneID" id="13397112"/>
<dbReference type="HOGENOM" id="CLU_925037_0_0_1"/>
<evidence type="ECO:0000313" key="3">
    <source>
        <dbReference type="EMBL" id="EGP87765.1"/>
    </source>
</evidence>
<dbReference type="EMBL" id="CM001200">
    <property type="protein sequence ID" value="EGP87765.1"/>
    <property type="molecule type" value="Genomic_DNA"/>
</dbReference>